<protein>
    <submittedName>
        <fullName evidence="1">Uncharacterized protein</fullName>
    </submittedName>
</protein>
<evidence type="ECO:0000313" key="2">
    <source>
        <dbReference type="Proteomes" id="UP000694892"/>
    </source>
</evidence>
<accession>A0A974DBJ9</accession>
<organism evidence="1 2">
    <name type="scientific">Xenopus laevis</name>
    <name type="common">African clawed frog</name>
    <dbReference type="NCBI Taxonomy" id="8355"/>
    <lineage>
        <taxon>Eukaryota</taxon>
        <taxon>Metazoa</taxon>
        <taxon>Chordata</taxon>
        <taxon>Craniata</taxon>
        <taxon>Vertebrata</taxon>
        <taxon>Euteleostomi</taxon>
        <taxon>Amphibia</taxon>
        <taxon>Batrachia</taxon>
        <taxon>Anura</taxon>
        <taxon>Pipoidea</taxon>
        <taxon>Pipidae</taxon>
        <taxon>Xenopodinae</taxon>
        <taxon>Xenopus</taxon>
        <taxon>Xenopus</taxon>
    </lineage>
</organism>
<name>A0A974DBJ9_XENLA</name>
<reference evidence="2" key="1">
    <citation type="journal article" date="2016" name="Nature">
        <title>Genome evolution in the allotetraploid frog Xenopus laevis.</title>
        <authorList>
            <person name="Session A.M."/>
            <person name="Uno Y."/>
            <person name="Kwon T."/>
            <person name="Chapman J.A."/>
            <person name="Toyoda A."/>
            <person name="Takahashi S."/>
            <person name="Fukui A."/>
            <person name="Hikosaka A."/>
            <person name="Suzuki A."/>
            <person name="Kondo M."/>
            <person name="van Heeringen S.J."/>
            <person name="Quigley I."/>
            <person name="Heinz S."/>
            <person name="Ogino H."/>
            <person name="Ochi H."/>
            <person name="Hellsten U."/>
            <person name="Lyons J.B."/>
            <person name="Simakov O."/>
            <person name="Putnam N."/>
            <person name="Stites J."/>
            <person name="Kuroki Y."/>
            <person name="Tanaka T."/>
            <person name="Michiue T."/>
            <person name="Watanabe M."/>
            <person name="Bogdanovic O."/>
            <person name="Lister R."/>
            <person name="Georgiou G."/>
            <person name="Paranjpe S.S."/>
            <person name="van Kruijsbergen I."/>
            <person name="Shu S."/>
            <person name="Carlson J."/>
            <person name="Kinoshita T."/>
            <person name="Ohta Y."/>
            <person name="Mawaribuchi S."/>
            <person name="Jenkins J."/>
            <person name="Grimwood J."/>
            <person name="Schmutz J."/>
            <person name="Mitros T."/>
            <person name="Mozaffari S.V."/>
            <person name="Suzuki Y."/>
            <person name="Haramoto Y."/>
            <person name="Yamamoto T.S."/>
            <person name="Takagi C."/>
            <person name="Heald R."/>
            <person name="Miller K."/>
            <person name="Haudenschild C."/>
            <person name="Kitzman J."/>
            <person name="Nakayama T."/>
            <person name="Izutsu Y."/>
            <person name="Robert J."/>
            <person name="Fortriede J."/>
            <person name="Burns K."/>
            <person name="Lotay V."/>
            <person name="Karimi K."/>
            <person name="Yasuoka Y."/>
            <person name="Dichmann D.S."/>
            <person name="Flajnik M.F."/>
            <person name="Houston D.W."/>
            <person name="Shendure J."/>
            <person name="DuPasquier L."/>
            <person name="Vize P.D."/>
            <person name="Zorn A.M."/>
            <person name="Ito M."/>
            <person name="Marcotte E.M."/>
            <person name="Wallingford J.B."/>
            <person name="Ito Y."/>
            <person name="Asashima M."/>
            <person name="Ueno N."/>
            <person name="Matsuda Y."/>
            <person name="Veenstra G.J."/>
            <person name="Fujiyama A."/>
            <person name="Harland R.M."/>
            <person name="Taira M."/>
            <person name="Rokhsar D.S."/>
        </authorList>
    </citation>
    <scope>NUCLEOTIDE SEQUENCE [LARGE SCALE GENOMIC DNA]</scope>
    <source>
        <strain evidence="2">J</strain>
    </source>
</reference>
<gene>
    <name evidence="1" type="ORF">XELAEV_18016585mg</name>
</gene>
<dbReference type="Proteomes" id="UP000694892">
    <property type="component" value="Chromosome 3L"/>
</dbReference>
<dbReference type="AlphaFoldDB" id="A0A974DBJ9"/>
<sequence length="66" mass="6961">MGRSDVTTNTQCCLFIPSENITRTQCLTAGAQPTPGYCSVSQCYPNGEWAVTQEGTKGLERGSGSA</sequence>
<dbReference type="EMBL" id="CM004470">
    <property type="protein sequence ID" value="OCT87956.1"/>
    <property type="molecule type" value="Genomic_DNA"/>
</dbReference>
<proteinExistence type="predicted"/>
<evidence type="ECO:0000313" key="1">
    <source>
        <dbReference type="EMBL" id="OCT87956.1"/>
    </source>
</evidence>